<dbReference type="EMBL" id="CP063849">
    <property type="protein sequence ID" value="QOY85935.1"/>
    <property type="molecule type" value="Genomic_DNA"/>
</dbReference>
<dbReference type="InterPro" id="IPR005914">
    <property type="entry name" value="Acac_CoA_synth"/>
</dbReference>
<evidence type="ECO:0000259" key="5">
    <source>
        <dbReference type="Pfam" id="PF00501"/>
    </source>
</evidence>
<evidence type="ECO:0000256" key="3">
    <source>
        <dbReference type="ARBA" id="ARBA00022741"/>
    </source>
</evidence>
<evidence type="ECO:0000259" key="7">
    <source>
        <dbReference type="Pfam" id="PF16177"/>
    </source>
</evidence>
<reference evidence="8 9" key="1">
    <citation type="submission" date="2020-10" db="EMBL/GenBank/DDBJ databases">
        <title>Complete genome sequence of Paludibaculum fermentans P105T, a facultatively anaerobic acidobacterium capable of dissimilatory Fe(III) reduction.</title>
        <authorList>
            <person name="Dedysh S.N."/>
            <person name="Beletsky A.V."/>
            <person name="Kulichevskaya I.S."/>
            <person name="Mardanov A.V."/>
            <person name="Ravin N.V."/>
        </authorList>
    </citation>
    <scope>NUCLEOTIDE SEQUENCE [LARGE SCALE GENOMIC DNA]</scope>
    <source>
        <strain evidence="8 9">P105</strain>
    </source>
</reference>
<dbReference type="RefSeq" id="WP_194447605.1">
    <property type="nucleotide sequence ID" value="NZ_CP063849.1"/>
</dbReference>
<evidence type="ECO:0000313" key="9">
    <source>
        <dbReference type="Proteomes" id="UP000593892"/>
    </source>
</evidence>
<dbReference type="NCBIfam" id="NF002937">
    <property type="entry name" value="PRK03584.1"/>
    <property type="match status" value="1"/>
</dbReference>
<dbReference type="EC" id="6.2.1.16" evidence="8"/>
<dbReference type="CDD" id="cd05943">
    <property type="entry name" value="AACS"/>
    <property type="match status" value="1"/>
</dbReference>
<dbReference type="InterPro" id="IPR032387">
    <property type="entry name" value="ACAS_N"/>
</dbReference>
<dbReference type="Pfam" id="PF16177">
    <property type="entry name" value="ACAS_N"/>
    <property type="match status" value="1"/>
</dbReference>
<organism evidence="8 9">
    <name type="scientific">Paludibaculum fermentans</name>
    <dbReference type="NCBI Taxonomy" id="1473598"/>
    <lineage>
        <taxon>Bacteria</taxon>
        <taxon>Pseudomonadati</taxon>
        <taxon>Acidobacteriota</taxon>
        <taxon>Terriglobia</taxon>
        <taxon>Bryobacterales</taxon>
        <taxon>Bryobacteraceae</taxon>
        <taxon>Paludibaculum</taxon>
    </lineage>
</organism>
<dbReference type="Pfam" id="PF13193">
    <property type="entry name" value="AMP-binding_C"/>
    <property type="match status" value="1"/>
</dbReference>
<dbReference type="Pfam" id="PF00501">
    <property type="entry name" value="AMP-binding"/>
    <property type="match status" value="1"/>
</dbReference>
<dbReference type="NCBIfam" id="TIGR01217">
    <property type="entry name" value="ac_ac_CoA_syn"/>
    <property type="match status" value="1"/>
</dbReference>
<dbReference type="Gene3D" id="3.40.50.12780">
    <property type="entry name" value="N-terminal domain of ligase-like"/>
    <property type="match status" value="1"/>
</dbReference>
<dbReference type="PANTHER" id="PTHR42921:SF1">
    <property type="entry name" value="ACETOACETYL-COA SYNTHETASE"/>
    <property type="match status" value="1"/>
</dbReference>
<dbReference type="InterPro" id="IPR000873">
    <property type="entry name" value="AMP-dep_synth/lig_dom"/>
</dbReference>
<evidence type="ECO:0000313" key="8">
    <source>
        <dbReference type="EMBL" id="QOY85935.1"/>
    </source>
</evidence>
<sequence>MIWRPSMRRVAQTNLDRFMAGHRDYDSLWRWSVENRDEFWTAIWRFCGVKASHPYTAVTEPAEGVHQVTWFPGARLNFAENLLRYNDDSPAIIAWNESGRLRTFTHHELHQQVSRVAQALYASGVRTGDRVAAWLPNIPETVIAMLATASLGAIWSSCSPDFGVQGVLDRFSQIEPKVLIAADGVQYNGKRLDTLGRLAEIAKGLPTLKLTIVVTLDDLHPDLSAIPHAIRWQDEILFYPPKPLTFAQLPFEHPLYILFSSGTTGLPKCMVHGAGGTLVQHLKEHVLHTDVKPNDRVFYHTTCGWMMWNWLVGVLATGACIVLYDGSPVYPRQDVLWDMAAASRVTIFGTSAKYLMLMQKAGSSPRSTHDLSALRTVLSTGSPLPFESWEYIYSHVHPDIQVSSISGGTDIVSCFALGNPVGPVYRGEIQVRGLGMHVEVFNQEGQPVIGEKGELVCHPPFPSMPLYFWNDPGEAKYRAAYFERFPGVWCHGDWAEITPRGGVIISGRSDTTLNPGGVRIGTAEIYRQVELVDEVLESLVIGLPIDNDVEIALFVKLRPGVELTPDLKDRLCRQIRTGASPHHVPRHIFPVSDLPRTVSGKLSEVAVRETIQGRPVKNTSALANPECLVNFISLPFVRKP</sequence>
<evidence type="ECO:0000256" key="1">
    <source>
        <dbReference type="ARBA" id="ARBA00006432"/>
    </source>
</evidence>
<dbReference type="InterPro" id="IPR042099">
    <property type="entry name" value="ANL_N_sf"/>
</dbReference>
<dbReference type="Proteomes" id="UP000593892">
    <property type="component" value="Chromosome"/>
</dbReference>
<dbReference type="GO" id="GO:0030729">
    <property type="term" value="F:acetoacetate-CoA ligase activity"/>
    <property type="evidence" value="ECO:0007669"/>
    <property type="project" value="UniProtKB-EC"/>
</dbReference>
<keyword evidence="4" id="KW-0067">ATP-binding</keyword>
<dbReference type="PANTHER" id="PTHR42921">
    <property type="entry name" value="ACETOACETYL-COA SYNTHETASE"/>
    <property type="match status" value="1"/>
</dbReference>
<dbReference type="AlphaFoldDB" id="A0A7S7NLU0"/>
<accession>A0A7S7NLU0</accession>
<dbReference type="InterPro" id="IPR025110">
    <property type="entry name" value="AMP-bd_C"/>
</dbReference>
<dbReference type="KEGG" id="pfer:IRI77_24365"/>
<comment type="similarity">
    <text evidence="1">Belongs to the ATP-dependent AMP-binding enzyme family.</text>
</comment>
<keyword evidence="3" id="KW-0547">Nucleotide-binding</keyword>
<feature type="domain" description="Acetyl-coenzyme A synthetase N-terminal" evidence="7">
    <location>
        <begin position="25"/>
        <end position="81"/>
    </location>
</feature>
<dbReference type="GO" id="GO:0005524">
    <property type="term" value="F:ATP binding"/>
    <property type="evidence" value="ECO:0007669"/>
    <property type="project" value="UniProtKB-KW"/>
</dbReference>
<evidence type="ECO:0000256" key="4">
    <source>
        <dbReference type="ARBA" id="ARBA00022840"/>
    </source>
</evidence>
<name>A0A7S7NLU0_PALFE</name>
<dbReference type="GO" id="GO:0006629">
    <property type="term" value="P:lipid metabolic process"/>
    <property type="evidence" value="ECO:0007669"/>
    <property type="project" value="InterPro"/>
</dbReference>
<feature type="domain" description="AMP-binding enzyme C-terminal" evidence="6">
    <location>
        <begin position="532"/>
        <end position="601"/>
    </location>
</feature>
<dbReference type="InterPro" id="IPR020845">
    <property type="entry name" value="AMP-binding_CS"/>
</dbReference>
<dbReference type="InterPro" id="IPR045851">
    <property type="entry name" value="AMP-bd_C_sf"/>
</dbReference>
<keyword evidence="2 8" id="KW-0436">Ligase</keyword>
<dbReference type="SUPFAM" id="SSF56801">
    <property type="entry name" value="Acetyl-CoA synthetase-like"/>
    <property type="match status" value="1"/>
</dbReference>
<feature type="domain" description="AMP-dependent synthetase/ligase" evidence="5">
    <location>
        <begin position="84"/>
        <end position="460"/>
    </location>
</feature>
<keyword evidence="9" id="KW-1185">Reference proteome</keyword>
<dbReference type="Gene3D" id="3.30.300.30">
    <property type="match status" value="1"/>
</dbReference>
<evidence type="ECO:0000256" key="2">
    <source>
        <dbReference type="ARBA" id="ARBA00022598"/>
    </source>
</evidence>
<gene>
    <name evidence="8" type="ORF">IRI77_24365</name>
</gene>
<protein>
    <submittedName>
        <fullName evidence="8">Acetoacetate--CoA ligase</fullName>
        <ecNumber evidence="8">6.2.1.16</ecNumber>
    </submittedName>
</protein>
<evidence type="ECO:0000259" key="6">
    <source>
        <dbReference type="Pfam" id="PF13193"/>
    </source>
</evidence>
<proteinExistence type="inferred from homology"/>
<dbReference type="PROSITE" id="PS00455">
    <property type="entry name" value="AMP_BINDING"/>
    <property type="match status" value="1"/>
</dbReference>